<evidence type="ECO:0000256" key="8">
    <source>
        <dbReference type="ARBA" id="ARBA00022679"/>
    </source>
</evidence>
<evidence type="ECO:0000313" key="15">
    <source>
        <dbReference type="EMBL" id="BAN02427.1"/>
    </source>
</evidence>
<dbReference type="GO" id="GO:0070042">
    <property type="term" value="F:rRNA (uridine-N3-)-methyltransferase activity"/>
    <property type="evidence" value="ECO:0007669"/>
    <property type="project" value="TreeGrafter"/>
</dbReference>
<evidence type="ECO:0000256" key="1">
    <source>
        <dbReference type="ARBA" id="ARBA00004496"/>
    </source>
</evidence>
<sequence>MPATELPDELRRSSTHVLVADPADLDTGGLVLEPDVEHHLVRVLRLTSGESVTATDGVGGWREYTAVVDHGSVLLEPASERHQVERGQRRLTIATAIPKGDRVDWLVQKCTELGADRIVLLHAERSVVRWKPARAAKQLDRLQRIADEALRQSRRVWRVAVDGPVDAVDILPDAVVAEPGGRPLTAADSTIAIGPEGGWSADELAAASDEISLGTGILRTETAAISATILSQ</sequence>
<evidence type="ECO:0000256" key="5">
    <source>
        <dbReference type="ARBA" id="ARBA00022490"/>
    </source>
</evidence>
<keyword evidence="5 12" id="KW-0963">Cytoplasm</keyword>
<dbReference type="PANTHER" id="PTHR30027:SF3">
    <property type="entry name" value="16S RRNA (URACIL(1498)-N(3))-METHYLTRANSFERASE"/>
    <property type="match status" value="1"/>
</dbReference>
<dbReference type="RefSeq" id="WP_015441674.1">
    <property type="nucleotide sequence ID" value="NC_020520.1"/>
</dbReference>
<dbReference type="InterPro" id="IPR006700">
    <property type="entry name" value="RsmE"/>
</dbReference>
<comment type="similarity">
    <text evidence="2 12">Belongs to the RNA methyltransferase RsmE family.</text>
</comment>
<comment type="catalytic activity">
    <reaction evidence="11 12">
        <text>uridine(1498) in 16S rRNA + S-adenosyl-L-methionine = N(3)-methyluridine(1498) in 16S rRNA + S-adenosyl-L-homocysteine + H(+)</text>
        <dbReference type="Rhea" id="RHEA:42920"/>
        <dbReference type="Rhea" id="RHEA-COMP:10283"/>
        <dbReference type="Rhea" id="RHEA-COMP:10284"/>
        <dbReference type="ChEBI" id="CHEBI:15378"/>
        <dbReference type="ChEBI" id="CHEBI:57856"/>
        <dbReference type="ChEBI" id="CHEBI:59789"/>
        <dbReference type="ChEBI" id="CHEBI:65315"/>
        <dbReference type="ChEBI" id="CHEBI:74502"/>
        <dbReference type="EC" id="2.1.1.193"/>
    </reaction>
</comment>
<dbReference type="EMBL" id="AP012057">
    <property type="protein sequence ID" value="BAN02427.1"/>
    <property type="molecule type" value="Genomic_DNA"/>
</dbReference>
<evidence type="ECO:0000256" key="10">
    <source>
        <dbReference type="ARBA" id="ARBA00025699"/>
    </source>
</evidence>
<comment type="subcellular location">
    <subcellularLocation>
        <location evidence="1 12">Cytoplasm</location>
    </subcellularLocation>
</comment>
<dbReference type="SUPFAM" id="SSF88697">
    <property type="entry name" value="PUA domain-like"/>
    <property type="match status" value="1"/>
</dbReference>
<dbReference type="GO" id="GO:0070475">
    <property type="term" value="P:rRNA base methylation"/>
    <property type="evidence" value="ECO:0007669"/>
    <property type="project" value="TreeGrafter"/>
</dbReference>
<dbReference type="PIRSF" id="PIRSF015601">
    <property type="entry name" value="MTase_slr0722"/>
    <property type="match status" value="1"/>
</dbReference>
<name>A0A6C7E6M8_ILUCY</name>
<evidence type="ECO:0000256" key="3">
    <source>
        <dbReference type="ARBA" id="ARBA00012328"/>
    </source>
</evidence>
<dbReference type="InterPro" id="IPR029028">
    <property type="entry name" value="Alpha/beta_knot_MTases"/>
</dbReference>
<comment type="function">
    <text evidence="10 12">Specifically methylates the N3 position of the uracil ring of uridine 1498 (m3U1498) in 16S rRNA. Acts on the fully assembled 30S ribosomal subunit.</text>
</comment>
<dbReference type="InterPro" id="IPR029026">
    <property type="entry name" value="tRNA_m1G_MTases_N"/>
</dbReference>
<dbReference type="KEGG" id="aym:YM304_21130"/>
<dbReference type="Pfam" id="PF20260">
    <property type="entry name" value="PUA_4"/>
    <property type="match status" value="1"/>
</dbReference>
<evidence type="ECO:0000256" key="2">
    <source>
        <dbReference type="ARBA" id="ARBA00005528"/>
    </source>
</evidence>
<evidence type="ECO:0000256" key="4">
    <source>
        <dbReference type="ARBA" id="ARBA00013673"/>
    </source>
</evidence>
<dbReference type="InterPro" id="IPR046887">
    <property type="entry name" value="RsmE_PUA-like"/>
</dbReference>
<dbReference type="InterPro" id="IPR015947">
    <property type="entry name" value="PUA-like_sf"/>
</dbReference>
<evidence type="ECO:0000256" key="11">
    <source>
        <dbReference type="ARBA" id="ARBA00047944"/>
    </source>
</evidence>
<evidence type="ECO:0000256" key="9">
    <source>
        <dbReference type="ARBA" id="ARBA00022691"/>
    </source>
</evidence>
<dbReference type="Pfam" id="PF04452">
    <property type="entry name" value="Methyltrans_RNA"/>
    <property type="match status" value="1"/>
</dbReference>
<proteinExistence type="inferred from homology"/>
<feature type="domain" description="Ribosomal RNA small subunit methyltransferase E methyltransferase" evidence="13">
    <location>
        <begin position="89"/>
        <end position="229"/>
    </location>
</feature>
<organism evidence="15 16">
    <name type="scientific">Ilumatobacter coccineus (strain NBRC 103263 / KCTC 29153 / YM16-304)</name>
    <dbReference type="NCBI Taxonomy" id="1313172"/>
    <lineage>
        <taxon>Bacteria</taxon>
        <taxon>Bacillati</taxon>
        <taxon>Actinomycetota</taxon>
        <taxon>Acidimicrobiia</taxon>
        <taxon>Acidimicrobiales</taxon>
        <taxon>Ilumatobacteraceae</taxon>
        <taxon>Ilumatobacter</taxon>
    </lineage>
</organism>
<dbReference type="InterPro" id="IPR046886">
    <property type="entry name" value="RsmE_MTase_dom"/>
</dbReference>
<dbReference type="EC" id="2.1.1.193" evidence="3 12"/>
<keyword evidence="7 12" id="KW-0489">Methyltransferase</keyword>
<dbReference type="AlphaFoldDB" id="A0A6C7E6M8"/>
<dbReference type="CDD" id="cd18084">
    <property type="entry name" value="RsmE-like"/>
    <property type="match status" value="1"/>
</dbReference>
<feature type="domain" description="Ribosomal RNA small subunit methyltransferase E PUA-like" evidence="14">
    <location>
        <begin position="38"/>
        <end position="64"/>
    </location>
</feature>
<evidence type="ECO:0000259" key="13">
    <source>
        <dbReference type="Pfam" id="PF04452"/>
    </source>
</evidence>
<keyword evidence="8 12" id="KW-0808">Transferase</keyword>
<keyword evidence="16" id="KW-1185">Reference proteome</keyword>
<dbReference type="OrthoDB" id="9808126at2"/>
<dbReference type="SUPFAM" id="SSF75217">
    <property type="entry name" value="alpha/beta knot"/>
    <property type="match status" value="1"/>
</dbReference>
<evidence type="ECO:0000256" key="7">
    <source>
        <dbReference type="ARBA" id="ARBA00022603"/>
    </source>
</evidence>
<keyword evidence="9 12" id="KW-0949">S-adenosyl-L-methionine</keyword>
<evidence type="ECO:0000256" key="6">
    <source>
        <dbReference type="ARBA" id="ARBA00022552"/>
    </source>
</evidence>
<gene>
    <name evidence="15" type="primary">rsmE</name>
    <name evidence="15" type="ORF">YM304_21130</name>
</gene>
<dbReference type="Gene3D" id="3.40.1280.10">
    <property type="match status" value="1"/>
</dbReference>
<protein>
    <recommendedName>
        <fullName evidence="4 12">Ribosomal RNA small subunit methyltransferase E</fullName>
        <ecNumber evidence="3 12">2.1.1.193</ecNumber>
    </recommendedName>
</protein>
<evidence type="ECO:0000313" key="16">
    <source>
        <dbReference type="Proteomes" id="UP000011863"/>
    </source>
</evidence>
<dbReference type="NCBIfam" id="TIGR00046">
    <property type="entry name" value="RsmE family RNA methyltransferase"/>
    <property type="match status" value="1"/>
</dbReference>
<keyword evidence="6 12" id="KW-0698">rRNA processing</keyword>
<dbReference type="GO" id="GO:0005737">
    <property type="term" value="C:cytoplasm"/>
    <property type="evidence" value="ECO:0007669"/>
    <property type="project" value="UniProtKB-SubCell"/>
</dbReference>
<dbReference type="PANTHER" id="PTHR30027">
    <property type="entry name" value="RIBOSOMAL RNA SMALL SUBUNIT METHYLTRANSFERASE E"/>
    <property type="match status" value="1"/>
</dbReference>
<evidence type="ECO:0000259" key="14">
    <source>
        <dbReference type="Pfam" id="PF20260"/>
    </source>
</evidence>
<evidence type="ECO:0000256" key="12">
    <source>
        <dbReference type="PIRNR" id="PIRNR015601"/>
    </source>
</evidence>
<dbReference type="Proteomes" id="UP000011863">
    <property type="component" value="Chromosome"/>
</dbReference>
<accession>A0A6C7E6M8</accession>
<reference evidence="15 16" key="1">
    <citation type="journal article" date="2013" name="Int. J. Syst. Evol. Microbiol.">
        <title>Ilumatobacter nonamiense sp. nov. and Ilumatobacter coccineum sp. nov., isolated from seashore sand.</title>
        <authorList>
            <person name="Matsumoto A."/>
            <person name="Kasai H."/>
            <person name="Matsuo Y."/>
            <person name="Shizuri Y."/>
            <person name="Ichikawa N."/>
            <person name="Fujita N."/>
            <person name="Omura S."/>
            <person name="Takahashi Y."/>
        </authorList>
    </citation>
    <scope>NUCLEOTIDE SEQUENCE [LARGE SCALE GENOMIC DNA]</scope>
    <source>
        <strain evidence="16">NBRC 103263 / KCTC 29153 / YM16-304</strain>
    </source>
</reference>